<protein>
    <submittedName>
        <fullName evidence="2">Integrase, catalytic region, zinc finger, CCHC-type containing protein</fullName>
    </submittedName>
</protein>
<reference evidence="2" key="2">
    <citation type="submission" date="2022-01" db="EMBL/GenBank/DDBJ databases">
        <authorList>
            <person name="Yamashiro T."/>
            <person name="Shiraishi A."/>
            <person name="Satake H."/>
            <person name="Nakayama K."/>
        </authorList>
    </citation>
    <scope>NUCLEOTIDE SEQUENCE</scope>
</reference>
<proteinExistence type="predicted"/>
<comment type="caution">
    <text evidence="2">The sequence shown here is derived from an EMBL/GenBank/DDBJ whole genome shotgun (WGS) entry which is preliminary data.</text>
</comment>
<sequence length="212" mass="24374">MGTVRFGNDHFAAITRYGDYVQGNLMIGYVYYVEVLGHNLFLVKQFCDGDLEVAFRSNTCYVWNIEGDDLLTGSQESNLYIISIFELASSSPVCLMFKAASTKSWLWHRRLSHLNFGQLGLDNWAYLLEWLGFGANGLYIPSIIHQMEPLIYLGSPFGLQRKTGIWSGRKADSSKRNIVFSPEMKLHYFDMNDMEFDDMENVVEEVEHGNFF</sequence>
<accession>A0ABQ5GAL9</accession>
<keyword evidence="3" id="KW-1185">Reference proteome</keyword>
<dbReference type="Pfam" id="PF13976">
    <property type="entry name" value="gag_pre-integrs"/>
    <property type="match status" value="1"/>
</dbReference>
<name>A0ABQ5GAL9_9ASTR</name>
<feature type="domain" description="GAG-pre-integrase" evidence="1">
    <location>
        <begin position="78"/>
        <end position="119"/>
    </location>
</feature>
<dbReference type="EMBL" id="BQNB010018257">
    <property type="protein sequence ID" value="GJT72434.1"/>
    <property type="molecule type" value="Genomic_DNA"/>
</dbReference>
<reference evidence="2" key="1">
    <citation type="journal article" date="2022" name="Int. J. Mol. Sci.">
        <title>Draft Genome of Tanacetum Coccineum: Genomic Comparison of Closely Related Tanacetum-Family Plants.</title>
        <authorList>
            <person name="Yamashiro T."/>
            <person name="Shiraishi A."/>
            <person name="Nakayama K."/>
            <person name="Satake H."/>
        </authorList>
    </citation>
    <scope>NUCLEOTIDE SEQUENCE</scope>
</reference>
<evidence type="ECO:0000259" key="1">
    <source>
        <dbReference type="Pfam" id="PF13976"/>
    </source>
</evidence>
<dbReference type="InterPro" id="IPR025724">
    <property type="entry name" value="GAG-pre-integrase_dom"/>
</dbReference>
<evidence type="ECO:0000313" key="2">
    <source>
        <dbReference type="EMBL" id="GJT72434.1"/>
    </source>
</evidence>
<dbReference type="Proteomes" id="UP001151760">
    <property type="component" value="Unassembled WGS sequence"/>
</dbReference>
<gene>
    <name evidence="2" type="ORF">Tco_1031720</name>
</gene>
<organism evidence="2 3">
    <name type="scientific">Tanacetum coccineum</name>
    <dbReference type="NCBI Taxonomy" id="301880"/>
    <lineage>
        <taxon>Eukaryota</taxon>
        <taxon>Viridiplantae</taxon>
        <taxon>Streptophyta</taxon>
        <taxon>Embryophyta</taxon>
        <taxon>Tracheophyta</taxon>
        <taxon>Spermatophyta</taxon>
        <taxon>Magnoliopsida</taxon>
        <taxon>eudicotyledons</taxon>
        <taxon>Gunneridae</taxon>
        <taxon>Pentapetalae</taxon>
        <taxon>asterids</taxon>
        <taxon>campanulids</taxon>
        <taxon>Asterales</taxon>
        <taxon>Asteraceae</taxon>
        <taxon>Asteroideae</taxon>
        <taxon>Anthemideae</taxon>
        <taxon>Anthemidinae</taxon>
        <taxon>Tanacetum</taxon>
    </lineage>
</organism>
<evidence type="ECO:0000313" key="3">
    <source>
        <dbReference type="Proteomes" id="UP001151760"/>
    </source>
</evidence>